<keyword evidence="6" id="KW-1185">Reference proteome</keyword>
<keyword evidence="3" id="KW-0862">Zinc</keyword>
<proteinExistence type="predicted"/>
<keyword evidence="1" id="KW-0378">Hydrolase</keyword>
<evidence type="ECO:0000313" key="5">
    <source>
        <dbReference type="EMBL" id="AEL26185.1"/>
    </source>
</evidence>
<dbReference type="Pfam" id="PF08450">
    <property type="entry name" value="SGL"/>
    <property type="match status" value="1"/>
</dbReference>
<feature type="binding site" evidence="3">
    <location>
        <position position="157"/>
    </location>
    <ligand>
        <name>a divalent metal cation</name>
        <dbReference type="ChEBI" id="CHEBI:60240"/>
    </ligand>
</feature>
<dbReference type="InterPro" id="IPR011042">
    <property type="entry name" value="6-blade_b-propeller_TolB-like"/>
</dbReference>
<name>G0IUW1_CYCMS</name>
<comment type="cofactor">
    <cofactor evidence="3">
        <name>Zn(2+)</name>
        <dbReference type="ChEBI" id="CHEBI:29105"/>
    </cofactor>
    <text evidence="3">Binds 1 divalent metal cation per subunit.</text>
</comment>
<evidence type="ECO:0000259" key="4">
    <source>
        <dbReference type="Pfam" id="PF08450"/>
    </source>
</evidence>
<evidence type="ECO:0000256" key="2">
    <source>
        <dbReference type="PIRSR" id="PIRSR605511-1"/>
    </source>
</evidence>
<dbReference type="KEGG" id="cmr:Cycma_2443"/>
<dbReference type="PANTHER" id="PTHR47572">
    <property type="entry name" value="LIPOPROTEIN-RELATED"/>
    <property type="match status" value="1"/>
</dbReference>
<dbReference type="GO" id="GO:0016787">
    <property type="term" value="F:hydrolase activity"/>
    <property type="evidence" value="ECO:0007669"/>
    <property type="project" value="UniProtKB-KW"/>
</dbReference>
<dbReference type="eggNOG" id="COG3386">
    <property type="taxonomic scope" value="Bacteria"/>
</dbReference>
<evidence type="ECO:0000313" key="6">
    <source>
        <dbReference type="Proteomes" id="UP000001635"/>
    </source>
</evidence>
<dbReference type="SUPFAM" id="SSF63829">
    <property type="entry name" value="Calcium-dependent phosphotriesterase"/>
    <property type="match status" value="1"/>
</dbReference>
<dbReference type="Proteomes" id="UP000001635">
    <property type="component" value="Chromosome"/>
</dbReference>
<gene>
    <name evidence="5" type="ordered locus">Cycma_2443</name>
</gene>
<dbReference type="Gene3D" id="2.120.10.30">
    <property type="entry name" value="TolB, C-terminal domain"/>
    <property type="match status" value="1"/>
</dbReference>
<reference evidence="6" key="1">
    <citation type="submission" date="2011-07" db="EMBL/GenBank/DDBJ databases">
        <title>The complete genome of Cyclobacterium marinum DSM 745.</title>
        <authorList>
            <person name="Lucas S."/>
            <person name="Han J."/>
            <person name="Lapidus A."/>
            <person name="Bruce D."/>
            <person name="Goodwin L."/>
            <person name="Pitluck S."/>
            <person name="Peters L."/>
            <person name="Kyrpides N."/>
            <person name="Mavromatis K."/>
            <person name="Ivanova N."/>
            <person name="Ovchinnikova G."/>
            <person name="Chertkov O."/>
            <person name="Detter J.C."/>
            <person name="Tapia R."/>
            <person name="Han C."/>
            <person name="Land M."/>
            <person name="Hauser L."/>
            <person name="Markowitz V."/>
            <person name="Cheng J.-F."/>
            <person name="Hugenholtz P."/>
            <person name="Woyke T."/>
            <person name="Wu D."/>
            <person name="Tindall B."/>
            <person name="Schuetze A."/>
            <person name="Brambilla E."/>
            <person name="Klenk H.-P."/>
            <person name="Eisen J.A."/>
        </authorList>
    </citation>
    <scope>NUCLEOTIDE SEQUENCE [LARGE SCALE GENOMIC DNA]</scope>
    <source>
        <strain evidence="6">ATCC 25205 / DSM 745 / LMG 13164 / NCIMB 1802</strain>
    </source>
</reference>
<keyword evidence="3" id="KW-0479">Metal-binding</keyword>
<dbReference type="STRING" id="880070.Cycma_2443"/>
<dbReference type="EMBL" id="CP002955">
    <property type="protein sequence ID" value="AEL26185.1"/>
    <property type="molecule type" value="Genomic_DNA"/>
</dbReference>
<accession>G0IUW1</accession>
<dbReference type="InterPro" id="IPR051262">
    <property type="entry name" value="SMP-30/CGR1_Lactonase"/>
</dbReference>
<dbReference type="GO" id="GO:0046872">
    <property type="term" value="F:metal ion binding"/>
    <property type="evidence" value="ECO:0007669"/>
    <property type="project" value="UniProtKB-KW"/>
</dbReference>
<dbReference type="OrthoDB" id="241638at2"/>
<evidence type="ECO:0000256" key="1">
    <source>
        <dbReference type="ARBA" id="ARBA00022801"/>
    </source>
</evidence>
<dbReference type="InterPro" id="IPR013658">
    <property type="entry name" value="SGL"/>
</dbReference>
<dbReference type="HOGENOM" id="CLU_1037661_0_0_10"/>
<organism evidence="5 6">
    <name type="scientific">Cyclobacterium marinum (strain ATCC 25205 / DSM 745 / LMG 13164 / NCIMB 1802)</name>
    <name type="common">Flectobacillus marinus</name>
    <dbReference type="NCBI Taxonomy" id="880070"/>
    <lineage>
        <taxon>Bacteria</taxon>
        <taxon>Pseudomonadati</taxon>
        <taxon>Bacteroidota</taxon>
        <taxon>Cytophagia</taxon>
        <taxon>Cytophagales</taxon>
        <taxon>Cyclobacteriaceae</taxon>
        <taxon>Cyclobacterium</taxon>
    </lineage>
</organism>
<dbReference type="PANTHER" id="PTHR47572:SF4">
    <property type="entry name" value="LACTONASE DRP35"/>
    <property type="match status" value="1"/>
</dbReference>
<protein>
    <submittedName>
        <fullName evidence="5">SMP-30/Gluconolaconase/LRE-like region-containing protein</fullName>
    </submittedName>
</protein>
<dbReference type="RefSeq" id="WP_014020478.1">
    <property type="nucleotide sequence ID" value="NC_015914.1"/>
</dbReference>
<feature type="binding site" evidence="3">
    <location>
        <position position="213"/>
    </location>
    <ligand>
        <name>a divalent metal cation</name>
        <dbReference type="ChEBI" id="CHEBI:60240"/>
    </ligand>
</feature>
<dbReference type="PRINTS" id="PR01790">
    <property type="entry name" value="SMP30FAMILY"/>
</dbReference>
<dbReference type="AlphaFoldDB" id="G0IUW1"/>
<feature type="active site" description="Proton donor/acceptor" evidence="2">
    <location>
        <position position="213"/>
    </location>
</feature>
<sequence>MNIGNHQPQQLPDPKTIQPQIMLSLDYYTEGPVIGGDGFLYFTSLAGEGICRYEDKGYIVWGKGKRPNGQAIMANGDHLLCDSLASRVVRYSAKGEFLGEVSPEFINGVKVNCPNDIAVHTDKGFYFTDSIRHKGAVYFVGWGGGAYAVATDIDFPNGIVYHKEKKCLYVAESYKNRVLAINLELPISSPNYLRVLANLPYNDQNRATGNLPDGMAIDADGRLWVAHYGMQAIQVLSETGDLLATYDSGIPLTSNLCFSDGCLWITGGLGEPGPGRISRIHVGIEGMPI</sequence>
<dbReference type="InterPro" id="IPR005511">
    <property type="entry name" value="SMP-30"/>
</dbReference>
<feature type="domain" description="SMP-30/Gluconolactonase/LRE-like region" evidence="4">
    <location>
        <begin position="29"/>
        <end position="259"/>
    </location>
</feature>
<evidence type="ECO:0000256" key="3">
    <source>
        <dbReference type="PIRSR" id="PIRSR605511-2"/>
    </source>
</evidence>